<evidence type="ECO:0000256" key="1">
    <source>
        <dbReference type="ARBA" id="ARBA00011073"/>
    </source>
</evidence>
<dbReference type="EMBL" id="DTHG01000039">
    <property type="protein sequence ID" value="HGW91567.1"/>
    <property type="molecule type" value="Genomic_DNA"/>
</dbReference>
<keyword evidence="3 6" id="KW-0378">Hydrolase</keyword>
<evidence type="ECO:0000256" key="6">
    <source>
        <dbReference type="PROSITE-ProRule" id="PRU01240"/>
    </source>
</evidence>
<dbReference type="PANTHER" id="PTHR43399:SF4">
    <property type="entry name" value="CELL WALL-ASSOCIATED PROTEASE"/>
    <property type="match status" value="1"/>
</dbReference>
<dbReference type="PROSITE" id="PS00138">
    <property type="entry name" value="SUBTILASE_SER"/>
    <property type="match status" value="1"/>
</dbReference>
<organism evidence="8">
    <name type="scientific">candidate division WOR-3 bacterium</name>
    <dbReference type="NCBI Taxonomy" id="2052148"/>
    <lineage>
        <taxon>Bacteria</taxon>
        <taxon>Bacteria division WOR-3</taxon>
    </lineage>
</organism>
<evidence type="ECO:0000313" key="8">
    <source>
        <dbReference type="EMBL" id="HGW91567.1"/>
    </source>
</evidence>
<dbReference type="PANTHER" id="PTHR43399">
    <property type="entry name" value="SUBTILISIN-RELATED"/>
    <property type="match status" value="1"/>
</dbReference>
<dbReference type="InterPro" id="IPR036852">
    <property type="entry name" value="Peptidase_S8/S53_dom_sf"/>
</dbReference>
<comment type="similarity">
    <text evidence="1 6">Belongs to the peptidase S8 family.</text>
</comment>
<dbReference type="NCBIfam" id="NF038128">
    <property type="entry name" value="choice_anch_J"/>
    <property type="match status" value="1"/>
</dbReference>
<reference evidence="8" key="1">
    <citation type="journal article" date="2020" name="mSystems">
        <title>Genome- and Community-Level Interaction Insights into Carbon Utilization and Element Cycling Functions of Hydrothermarchaeota in Hydrothermal Sediment.</title>
        <authorList>
            <person name="Zhou Z."/>
            <person name="Liu Y."/>
            <person name="Xu W."/>
            <person name="Pan J."/>
            <person name="Luo Z.H."/>
            <person name="Li M."/>
        </authorList>
    </citation>
    <scope>NUCLEOTIDE SEQUENCE [LARGE SCALE GENOMIC DNA]</scope>
    <source>
        <strain evidence="8">SpSt-780</strain>
    </source>
</reference>
<dbReference type="InterPro" id="IPR023828">
    <property type="entry name" value="Peptidase_S8_Ser-AS"/>
</dbReference>
<dbReference type="InterPro" id="IPR034058">
    <property type="entry name" value="TagA/B/C/D_pept_dom"/>
</dbReference>
<dbReference type="PROSITE" id="PS51892">
    <property type="entry name" value="SUBTILASE"/>
    <property type="match status" value="1"/>
</dbReference>
<sequence length="1291" mass="144218">MEVFMILFFLISYEIILKDLSFDPLIKVPERITKYEKGDYYVLQFYKPLLEDERKDYEKKGVKFYAYIPKHAFLIYSKNISSFKNDKRIRWIGDYSPLFKINPSLFEKQSPEKRFDEDGRIKILIEAFPEVPLEEIIGKLKNKRILKKEKGVYFNYLLISIDTDSVIEEVESISKIKGIKWIERYYSPRLHNAWIRWVCQSFDTLDMGSTSSGWFASETVDATATPVYSHNIFGQGQIVGIADTGIDWDSRYFNETILTMNFNPPGTTFAGNYSYKIAGYQTLSDDRDGATNNEHWTGSEFVGTTGHGTHTSSTIAGDSSSHNPSLDGVLARGDGIAPLALIAFQDVSTTPSDQYNGTEYLDGIPLDLNNLFLWAFNAGARIHSNSWGEGTNQYNTSSEQCDQFLWDHPDFLILFSAGNDGPSSYTVKAPSTAKGVVTVGASQSGAGCNNSVSNYGYNTVWSNPGYHNDEDGLNWTPDGVFDNDLKTMAWFSSHGPTYEGLLKPDISVPGGYFIYSAWSDGDPYSGNPGTGISQGGTSNGTYLAEMGGTSMSCPAASGLSALIRQYYTDGFYPNGERNPSNSMIPSGALIKATLIAATRNITGKYTADNGSGNGNAPSMGEGWGLVVLDDALYFSGDSIKLFVDDNRTGISNSGTKNYILKIDKNSSQSLKIVLCWMDYPGIQSTTDPLVNDLNLTVTNGSNTYKGNVFSSGYSITGGSYDNKNPVEVVWIKSADYQDSIVNITVEGYEVNYGPQPYALVVRGPINQQPKRPEIFLPFNFEVVNNKHPKLKFLSIDPDNDNLEFKIFIAKDYALSQELDSEIVYGSSDTIEYTLSKELMHDSIYFIGIQARDFNGSNIPSPISEIISIKIDTTITIPFWSIKGYEQLNLMDLNRLVVSGDTLILPYNGIDWLTPLNEGFQGKTFPPAGWVVVDGNNNNRKWVRGSPSTDLGDYIPPQCEGYVAQYSDDDAGTSDTTADERLITPFVNTQGADSMIFTFGIGYRENTGFPQETVYTYLHRFISGSRDTIVLRCDLHSIKGNLYYDLSNYLPSDSVRIEFRYLDGKGRGYATSVDNVLLNVKMTQDYTSGYAFTPVISYDKLKYADSTRTNWGYIVYRKSNLQDSIILRVQYPSGDTFANIPEQVLPGNTSGFFAGKEIDSIDISGIPPIDYDSIRIRMDFIRENTKSTPVPKLLEISVGVPKTSGIEEIKNDFSIERVITGKDIIFKVNSDKEKMIKISIIDISGRRLFLKEEKISKGLNRIIIENRFKNGVYFLIYETEREKGTRRFINIK</sequence>
<feature type="active site" description="Charge relay system" evidence="5 6">
    <location>
        <position position="550"/>
    </location>
</feature>
<feature type="active site" description="Charge relay system" evidence="5 6">
    <location>
        <position position="243"/>
    </location>
</feature>
<dbReference type="Pfam" id="PF00082">
    <property type="entry name" value="Peptidase_S8"/>
    <property type="match status" value="1"/>
</dbReference>
<dbReference type="InterPro" id="IPR051048">
    <property type="entry name" value="Peptidase_S8/S53_subtilisin"/>
</dbReference>
<dbReference type="SUPFAM" id="SSF52743">
    <property type="entry name" value="Subtilisin-like"/>
    <property type="match status" value="1"/>
</dbReference>
<dbReference type="InterPro" id="IPR015500">
    <property type="entry name" value="Peptidase_S8_subtilisin-rel"/>
</dbReference>
<gene>
    <name evidence="8" type="ORF">ENV67_03380</name>
</gene>
<proteinExistence type="inferred from homology"/>
<dbReference type="GO" id="GO:0006508">
    <property type="term" value="P:proteolysis"/>
    <property type="evidence" value="ECO:0007669"/>
    <property type="project" value="UniProtKB-KW"/>
</dbReference>
<evidence type="ECO:0000259" key="7">
    <source>
        <dbReference type="Pfam" id="PF00082"/>
    </source>
</evidence>
<comment type="caution">
    <text evidence="8">The sequence shown here is derived from an EMBL/GenBank/DDBJ whole genome shotgun (WGS) entry which is preliminary data.</text>
</comment>
<dbReference type="InterPro" id="IPR000209">
    <property type="entry name" value="Peptidase_S8/S53_dom"/>
</dbReference>
<feature type="domain" description="Peptidase S8/S53" evidence="7">
    <location>
        <begin position="234"/>
        <end position="614"/>
    </location>
</feature>
<keyword evidence="4 6" id="KW-0720">Serine protease</keyword>
<dbReference type="Gene3D" id="2.60.120.380">
    <property type="match status" value="1"/>
</dbReference>
<evidence type="ECO:0000256" key="3">
    <source>
        <dbReference type="ARBA" id="ARBA00022801"/>
    </source>
</evidence>
<evidence type="ECO:0000256" key="4">
    <source>
        <dbReference type="ARBA" id="ARBA00022825"/>
    </source>
</evidence>
<evidence type="ECO:0000256" key="5">
    <source>
        <dbReference type="PIRSR" id="PIRSR615500-1"/>
    </source>
</evidence>
<dbReference type="Gene3D" id="3.40.50.200">
    <property type="entry name" value="Peptidase S8/S53 domain"/>
    <property type="match status" value="1"/>
</dbReference>
<evidence type="ECO:0000256" key="2">
    <source>
        <dbReference type="ARBA" id="ARBA00022670"/>
    </source>
</evidence>
<feature type="active site" description="Charge relay system" evidence="5 6">
    <location>
        <position position="307"/>
    </location>
</feature>
<name>A0A7C4YGY8_UNCW3</name>
<dbReference type="GO" id="GO:0004252">
    <property type="term" value="F:serine-type endopeptidase activity"/>
    <property type="evidence" value="ECO:0007669"/>
    <property type="project" value="UniProtKB-UniRule"/>
</dbReference>
<keyword evidence="2 6" id="KW-0645">Protease</keyword>
<dbReference type="CDD" id="cd04842">
    <property type="entry name" value="Peptidases_S8_Kp43_protease"/>
    <property type="match status" value="1"/>
</dbReference>
<protein>
    <recommendedName>
        <fullName evidence="7">Peptidase S8/S53 domain-containing protein</fullName>
    </recommendedName>
</protein>
<dbReference type="Gene3D" id="2.60.120.200">
    <property type="match status" value="1"/>
</dbReference>
<accession>A0A7C4YGY8</accession>
<dbReference type="PRINTS" id="PR00723">
    <property type="entry name" value="SUBTILISIN"/>
</dbReference>